<dbReference type="Proteomes" id="UP000676565">
    <property type="component" value="Unassembled WGS sequence"/>
</dbReference>
<dbReference type="RefSeq" id="WP_210651891.1">
    <property type="nucleotide sequence ID" value="NZ_JAGKQQ010000001.1"/>
</dbReference>
<dbReference type="EMBL" id="JAGKQQ010000001">
    <property type="protein sequence ID" value="MBP3953916.1"/>
    <property type="molecule type" value="Genomic_DNA"/>
</dbReference>
<name>A0ABS5BJN6_9BACT</name>
<reference evidence="1 2" key="1">
    <citation type="submission" date="2021-04" db="EMBL/GenBank/DDBJ databases">
        <authorList>
            <person name="Ivanova A."/>
        </authorList>
    </citation>
    <scope>NUCLEOTIDE SEQUENCE [LARGE SCALE GENOMIC DNA]</scope>
    <source>
        <strain evidence="1 2">G18</strain>
    </source>
</reference>
<keyword evidence="2" id="KW-1185">Reference proteome</keyword>
<proteinExistence type="predicted"/>
<comment type="caution">
    <text evidence="1">The sequence shown here is derived from an EMBL/GenBank/DDBJ whole genome shotgun (WGS) entry which is preliminary data.</text>
</comment>
<organism evidence="1 2">
    <name type="scientific">Gemmata palustris</name>
    <dbReference type="NCBI Taxonomy" id="2822762"/>
    <lineage>
        <taxon>Bacteria</taxon>
        <taxon>Pseudomonadati</taxon>
        <taxon>Planctomycetota</taxon>
        <taxon>Planctomycetia</taxon>
        <taxon>Gemmatales</taxon>
        <taxon>Gemmataceae</taxon>
        <taxon>Gemmata</taxon>
    </lineage>
</organism>
<sequence length="100" mass="11301">MNPPPVLDGAHVLWWAWAGEVPFGELPGAQGDDLRVYGFAVCQYATGQLYRFTCNEHWEVVQDMDHNNEEDAKADIPGQYDADRVVWHRWADPNSDASIA</sequence>
<gene>
    <name evidence="1" type="ORF">J8F10_01190</name>
</gene>
<accession>A0ABS5BJN6</accession>
<evidence type="ECO:0000313" key="1">
    <source>
        <dbReference type="EMBL" id="MBP3953916.1"/>
    </source>
</evidence>
<protein>
    <submittedName>
        <fullName evidence="1">Uncharacterized protein</fullName>
    </submittedName>
</protein>
<evidence type="ECO:0000313" key="2">
    <source>
        <dbReference type="Proteomes" id="UP000676565"/>
    </source>
</evidence>